<keyword evidence="3" id="KW-1185">Reference proteome</keyword>
<dbReference type="GO" id="GO:0001228">
    <property type="term" value="F:DNA-binding transcription activator activity, RNA polymerase II-specific"/>
    <property type="evidence" value="ECO:0007669"/>
    <property type="project" value="TreeGrafter"/>
</dbReference>
<reference evidence="2" key="1">
    <citation type="journal article" date="2020" name="Stud. Mycol.">
        <title>101 Dothideomycetes genomes: a test case for predicting lifestyles and emergence of pathogens.</title>
        <authorList>
            <person name="Haridas S."/>
            <person name="Albert R."/>
            <person name="Binder M."/>
            <person name="Bloem J."/>
            <person name="Labutti K."/>
            <person name="Salamov A."/>
            <person name="Andreopoulos B."/>
            <person name="Baker S."/>
            <person name="Barry K."/>
            <person name="Bills G."/>
            <person name="Bluhm B."/>
            <person name="Cannon C."/>
            <person name="Castanera R."/>
            <person name="Culley D."/>
            <person name="Daum C."/>
            <person name="Ezra D."/>
            <person name="Gonzalez J."/>
            <person name="Henrissat B."/>
            <person name="Kuo A."/>
            <person name="Liang C."/>
            <person name="Lipzen A."/>
            <person name="Lutzoni F."/>
            <person name="Magnuson J."/>
            <person name="Mondo S."/>
            <person name="Nolan M."/>
            <person name="Ohm R."/>
            <person name="Pangilinan J."/>
            <person name="Park H.-J."/>
            <person name="Ramirez L."/>
            <person name="Alfaro M."/>
            <person name="Sun H."/>
            <person name="Tritt A."/>
            <person name="Yoshinaga Y."/>
            <person name="Zwiers L.-H."/>
            <person name="Turgeon B."/>
            <person name="Goodwin S."/>
            <person name="Spatafora J."/>
            <person name="Crous P."/>
            <person name="Grigoriev I."/>
        </authorList>
    </citation>
    <scope>NUCLEOTIDE SEQUENCE</scope>
    <source>
        <strain evidence="2">CBS 269.34</strain>
    </source>
</reference>
<gene>
    <name evidence="2" type="ORF">BU16DRAFT_532815</name>
</gene>
<dbReference type="PANTHER" id="PTHR47784:SF5">
    <property type="entry name" value="STEROL UPTAKE CONTROL PROTEIN 2"/>
    <property type="match status" value="1"/>
</dbReference>
<name>A0A6A6RDB7_9PEZI</name>
<dbReference type="OrthoDB" id="4937900at2759"/>
<evidence type="ECO:0000313" key="2">
    <source>
        <dbReference type="EMBL" id="KAF2502464.1"/>
    </source>
</evidence>
<evidence type="ECO:0000313" key="3">
    <source>
        <dbReference type="Proteomes" id="UP000799750"/>
    </source>
</evidence>
<dbReference type="PANTHER" id="PTHR47784">
    <property type="entry name" value="STEROL UPTAKE CONTROL PROTEIN 2"/>
    <property type="match status" value="1"/>
</dbReference>
<feature type="region of interest" description="Disordered" evidence="1">
    <location>
        <begin position="29"/>
        <end position="63"/>
    </location>
</feature>
<dbReference type="InterPro" id="IPR053157">
    <property type="entry name" value="Sterol_Uptake_Regulator"/>
</dbReference>
<dbReference type="Proteomes" id="UP000799750">
    <property type="component" value="Unassembled WGS sequence"/>
</dbReference>
<dbReference type="InterPro" id="IPR021858">
    <property type="entry name" value="Fun_TF"/>
</dbReference>
<accession>A0A6A6RDB7</accession>
<dbReference type="Pfam" id="PF11951">
    <property type="entry name" value="Fungal_trans_2"/>
    <property type="match status" value="1"/>
</dbReference>
<proteinExistence type="predicted"/>
<organism evidence="2 3">
    <name type="scientific">Lophium mytilinum</name>
    <dbReference type="NCBI Taxonomy" id="390894"/>
    <lineage>
        <taxon>Eukaryota</taxon>
        <taxon>Fungi</taxon>
        <taxon>Dikarya</taxon>
        <taxon>Ascomycota</taxon>
        <taxon>Pezizomycotina</taxon>
        <taxon>Dothideomycetes</taxon>
        <taxon>Pleosporomycetidae</taxon>
        <taxon>Mytilinidiales</taxon>
        <taxon>Mytilinidiaceae</taxon>
        <taxon>Lophium</taxon>
    </lineage>
</organism>
<feature type="compositionally biased region" description="Polar residues" evidence="1">
    <location>
        <begin position="29"/>
        <end position="42"/>
    </location>
</feature>
<feature type="compositionally biased region" description="Low complexity" evidence="1">
    <location>
        <begin position="43"/>
        <end position="54"/>
    </location>
</feature>
<evidence type="ECO:0000256" key="1">
    <source>
        <dbReference type="SAM" id="MobiDB-lite"/>
    </source>
</evidence>
<dbReference type="AlphaFoldDB" id="A0A6A6RDB7"/>
<dbReference type="EMBL" id="MU004181">
    <property type="protein sequence ID" value="KAF2502464.1"/>
    <property type="molecule type" value="Genomic_DNA"/>
</dbReference>
<protein>
    <submittedName>
        <fullName evidence="2">Uncharacterized protein</fullName>
    </submittedName>
</protein>
<sequence>MDAVNVRRGEKSNCEKWNVECDLSIRARQQSADTNTQVRSEGSPSWPSNCSDSSTALSGPIPPPNALTLNMRDLELMNHYSSHTSLTLSRQEHWPVWQTQIPREAQSYPFLMHDVLALGALHISYLDASRREAYHHIARSHHDRALEAFRSEITEVTPRNAGAIAASSIVVVMFVSGSTKATGFSVDTISSYIDILAAMRNTGSMVHSCSSIAGGPIGHLAQLFQAIGDCGSVEASEEMDSILVLLDDFNLSSSDTWEDKIVYQTAIASLRQYPPTQVHDTPTWQQVLCWPTHVSPEFFALLRAKRPMALIILAHWLVPVHTIRLMWFMDGWGESVMSSINDLLGPEWRPGISWPLNEMKSTYRMPEAFDPDLR</sequence>